<reference evidence="3 5" key="2">
    <citation type="submission" date="2013-03" db="EMBL/GenBank/DDBJ databases">
        <title>The Genome Sequence of Enterococcus malodoratus ATCC_43197 (PacBio/Illumina hybrid assembly).</title>
        <authorList>
            <consortium name="The Broad Institute Genomics Platform"/>
            <consortium name="The Broad Institute Genome Sequencing Center for Infectious Disease"/>
            <person name="Earl A."/>
            <person name="Russ C."/>
            <person name="Gilmore M."/>
            <person name="Surin D."/>
            <person name="Walker B."/>
            <person name="Young S."/>
            <person name="Zeng Q."/>
            <person name="Gargeya S."/>
            <person name="Fitzgerald M."/>
            <person name="Haas B."/>
            <person name="Abouelleil A."/>
            <person name="Allen A.W."/>
            <person name="Alvarado L."/>
            <person name="Arachchi H.M."/>
            <person name="Berlin A.M."/>
            <person name="Chapman S.B."/>
            <person name="Gainer-Dewar J."/>
            <person name="Goldberg J."/>
            <person name="Griggs A."/>
            <person name="Gujja S."/>
            <person name="Hansen M."/>
            <person name="Howarth C."/>
            <person name="Imamovic A."/>
            <person name="Ireland A."/>
            <person name="Larimer J."/>
            <person name="McCowan C."/>
            <person name="Murphy C."/>
            <person name="Pearson M."/>
            <person name="Poon T.W."/>
            <person name="Priest M."/>
            <person name="Roberts A."/>
            <person name="Saif S."/>
            <person name="Shea T."/>
            <person name="Sisk P."/>
            <person name="Sykes S."/>
            <person name="Wortman J."/>
            <person name="Nusbaum C."/>
            <person name="Birren B."/>
        </authorList>
    </citation>
    <scope>NUCLEOTIDE SEQUENCE [LARGE SCALE GENOMIC DNA]</scope>
    <source>
        <strain evidence="3 5">ATCC 43197</strain>
    </source>
</reference>
<dbReference type="PROSITE" id="PS50902">
    <property type="entry name" value="FLAVODOXIN_LIKE"/>
    <property type="match status" value="1"/>
</dbReference>
<dbReference type="Pfam" id="PF12682">
    <property type="entry name" value="Flavodoxin_4"/>
    <property type="match status" value="1"/>
</dbReference>
<dbReference type="PANTHER" id="PTHR39201">
    <property type="entry name" value="EXPORTED PROTEIN-RELATED"/>
    <property type="match status" value="1"/>
</dbReference>
<dbReference type="PROSITE" id="PS00201">
    <property type="entry name" value="FLAVODOXIN"/>
    <property type="match status" value="1"/>
</dbReference>
<dbReference type="OrthoDB" id="9806505at2"/>
<dbReference type="GO" id="GO:0010181">
    <property type="term" value="F:FMN binding"/>
    <property type="evidence" value="ECO:0007669"/>
    <property type="project" value="InterPro"/>
</dbReference>
<reference evidence="2 4" key="1">
    <citation type="submission" date="2013-02" db="EMBL/GenBank/DDBJ databases">
        <title>The Genome Sequence of Enterococcus malodoratus ATCC_43197.</title>
        <authorList>
            <consortium name="The Broad Institute Genome Sequencing Platform"/>
            <consortium name="The Broad Institute Genome Sequencing Center for Infectious Disease"/>
            <person name="Earl A.M."/>
            <person name="Gilmore M.S."/>
            <person name="Lebreton F."/>
            <person name="Walker B."/>
            <person name="Young S.K."/>
            <person name="Zeng Q."/>
            <person name="Gargeya S."/>
            <person name="Fitzgerald M."/>
            <person name="Haas B."/>
            <person name="Abouelleil A."/>
            <person name="Alvarado L."/>
            <person name="Arachchi H.M."/>
            <person name="Berlin A.M."/>
            <person name="Chapman S.B."/>
            <person name="Dewar J."/>
            <person name="Goldberg J."/>
            <person name="Griggs A."/>
            <person name="Gujja S."/>
            <person name="Hansen M."/>
            <person name="Howarth C."/>
            <person name="Imamovic A."/>
            <person name="Larimer J."/>
            <person name="McCowan C."/>
            <person name="Murphy C."/>
            <person name="Neiman D."/>
            <person name="Pearson M."/>
            <person name="Priest M."/>
            <person name="Roberts A."/>
            <person name="Saif S."/>
            <person name="Shea T."/>
            <person name="Sisk P."/>
            <person name="Sykes S."/>
            <person name="Wortman J."/>
            <person name="Nusbaum C."/>
            <person name="Birren B."/>
        </authorList>
    </citation>
    <scope>NUCLEOTIDE SEQUENCE [LARGE SCALE GENOMIC DNA]</scope>
    <source>
        <strain evidence="2 4">ATCC 43197</strain>
    </source>
</reference>
<evidence type="ECO:0000313" key="3">
    <source>
        <dbReference type="EMBL" id="EOT64816.1"/>
    </source>
</evidence>
<dbReference type="PATRIC" id="fig|1158601.3.peg.1371"/>
<dbReference type="STRING" id="71451.RV07_GL001226"/>
<dbReference type="InterPro" id="IPR029039">
    <property type="entry name" value="Flavoprotein-like_sf"/>
</dbReference>
<dbReference type="InterPro" id="IPR008254">
    <property type="entry name" value="Flavodoxin/NO_synth"/>
</dbReference>
<evidence type="ECO:0000313" key="4">
    <source>
        <dbReference type="Proteomes" id="UP000013783"/>
    </source>
</evidence>
<dbReference type="eggNOG" id="COG0716">
    <property type="taxonomic scope" value="Bacteria"/>
</dbReference>
<evidence type="ECO:0000313" key="5">
    <source>
        <dbReference type="Proteomes" id="UP000014148"/>
    </source>
</evidence>
<dbReference type="EMBL" id="AJAK01000010">
    <property type="protein sequence ID" value="EOH79425.1"/>
    <property type="molecule type" value="Genomic_DNA"/>
</dbReference>
<dbReference type="SUPFAM" id="SSF52218">
    <property type="entry name" value="Flavoproteins"/>
    <property type="match status" value="1"/>
</dbReference>
<evidence type="ECO:0000259" key="1">
    <source>
        <dbReference type="PROSITE" id="PS50902"/>
    </source>
</evidence>
<dbReference type="AlphaFoldDB" id="R2R764"/>
<dbReference type="RefSeq" id="WP_010740254.1">
    <property type="nucleotide sequence ID" value="NZ_KB946250.1"/>
</dbReference>
<dbReference type="PANTHER" id="PTHR39201:SF1">
    <property type="entry name" value="FLAVODOXIN-LIKE DOMAIN-CONTAINING PROTEIN"/>
    <property type="match status" value="1"/>
</dbReference>
<name>R2R764_9ENTE</name>
<gene>
    <name evidence="3" type="ORF">I585_04017</name>
    <name evidence="2" type="ORF">UAI_01403</name>
</gene>
<proteinExistence type="predicted"/>
<dbReference type="Proteomes" id="UP000013783">
    <property type="component" value="Unassembled WGS sequence"/>
</dbReference>
<organism evidence="2 4">
    <name type="scientific">Enterococcus malodoratus ATCC 43197</name>
    <dbReference type="NCBI Taxonomy" id="1158601"/>
    <lineage>
        <taxon>Bacteria</taxon>
        <taxon>Bacillati</taxon>
        <taxon>Bacillota</taxon>
        <taxon>Bacilli</taxon>
        <taxon>Lactobacillales</taxon>
        <taxon>Enterococcaceae</taxon>
        <taxon>Enterococcus</taxon>
    </lineage>
</organism>
<feature type="domain" description="Flavodoxin-like" evidence="1">
    <location>
        <begin position="6"/>
        <end position="172"/>
    </location>
</feature>
<keyword evidence="5" id="KW-1185">Reference proteome</keyword>
<dbReference type="GO" id="GO:0016651">
    <property type="term" value="F:oxidoreductase activity, acting on NAD(P)H"/>
    <property type="evidence" value="ECO:0007669"/>
    <property type="project" value="UniProtKB-ARBA"/>
</dbReference>
<dbReference type="InterPro" id="IPR001226">
    <property type="entry name" value="Flavodoxin_CS"/>
</dbReference>
<protein>
    <recommendedName>
        <fullName evidence="1">Flavodoxin-like domain-containing protein</fullName>
    </recommendedName>
</protein>
<comment type="caution">
    <text evidence="2">The sequence shown here is derived from an EMBL/GenBank/DDBJ whole genome shotgun (WGS) entry which is preliminary data.</text>
</comment>
<sequence>MNNSKIAIVYYSRTGNTKAVAKLIQEKVGGELFQIETKVARPKNYRQEVEQNVQEQERAILPEIKTPIPDIQNYDRIFIGAPTWNMALPQAVVSFLNDYDFKGKIVIPFNTHGGYGSGSTFSQIRTGAKGAKVLAGYTVKGGEEINGLIMGITDENSNQVSKEIDTWLEKINQLTQ</sequence>
<dbReference type="EMBL" id="ASWA01000004">
    <property type="protein sequence ID" value="EOT64816.1"/>
    <property type="molecule type" value="Genomic_DNA"/>
</dbReference>
<accession>R2R764</accession>
<dbReference type="Gene3D" id="3.40.50.360">
    <property type="match status" value="1"/>
</dbReference>
<dbReference type="GO" id="GO:0009055">
    <property type="term" value="F:electron transfer activity"/>
    <property type="evidence" value="ECO:0007669"/>
    <property type="project" value="InterPro"/>
</dbReference>
<dbReference type="Proteomes" id="UP000014148">
    <property type="component" value="Unassembled WGS sequence"/>
</dbReference>
<evidence type="ECO:0000313" key="2">
    <source>
        <dbReference type="EMBL" id="EOH79425.1"/>
    </source>
</evidence>